<sequence length="360" mass="37731">MAGLFDALTAGKLELPNRLVMAPMTRSRADTAGVISASAADYYAQRASAGLIITEAVQISERGQGYPGTPGLHTAKQVAAWRRVTEAVHAEGGLIVAQLVHCGRIGHPSLYPDGADPVAPSAIASGEQMFTADGMLDHPTPREMTLDDIHAVIEDFAAAAANAIEAGFDGVELHAANGFLLHQFLADGSNHRTDAYGGSVEGRIRLTLEVVTAVTGAIGAERVGVRLSPGNPYNGISESDTAELYTALVGALTPTPLAYLHVFEVVNRGMTGLVRAAWPGVLVLCPHPTPESFPSTPETGAEALREGVADAVALAEMWLANPDLPARIKAGGPYNAADKDTFYGGDHRGYTDYPTLDADR</sequence>
<comment type="cofactor">
    <cofactor evidence="1">
        <name>FMN</name>
        <dbReference type="ChEBI" id="CHEBI:58210"/>
    </cofactor>
</comment>
<keyword evidence="6" id="KW-1185">Reference proteome</keyword>
<evidence type="ECO:0000256" key="3">
    <source>
        <dbReference type="ARBA" id="ARBA00023002"/>
    </source>
</evidence>
<dbReference type="GO" id="GO:0016628">
    <property type="term" value="F:oxidoreductase activity, acting on the CH-CH group of donors, NAD or NADP as acceptor"/>
    <property type="evidence" value="ECO:0007669"/>
    <property type="project" value="UniProtKB-ARBA"/>
</dbReference>
<dbReference type="GO" id="GO:0005829">
    <property type="term" value="C:cytosol"/>
    <property type="evidence" value="ECO:0007669"/>
    <property type="project" value="TreeGrafter"/>
</dbReference>
<dbReference type="InterPro" id="IPR045247">
    <property type="entry name" value="Oye-like"/>
</dbReference>
<dbReference type="InterPro" id="IPR013785">
    <property type="entry name" value="Aldolase_TIM"/>
</dbReference>
<evidence type="ECO:0000313" key="5">
    <source>
        <dbReference type="EMBL" id="QDY77444.1"/>
    </source>
</evidence>
<organism evidence="5 6">
    <name type="scientific">Streptomyces qinzhouensis</name>
    <dbReference type="NCBI Taxonomy" id="2599401"/>
    <lineage>
        <taxon>Bacteria</taxon>
        <taxon>Bacillati</taxon>
        <taxon>Actinomycetota</taxon>
        <taxon>Actinomycetes</taxon>
        <taxon>Kitasatosporales</taxon>
        <taxon>Streptomycetaceae</taxon>
        <taxon>Streptomyces</taxon>
    </lineage>
</organism>
<dbReference type="AlphaFoldDB" id="A0A5B8JAH9"/>
<dbReference type="RefSeq" id="WP_146480782.1">
    <property type="nucleotide sequence ID" value="NZ_CP042266.1"/>
</dbReference>
<gene>
    <name evidence="5" type="ORF">FQU76_13950</name>
</gene>
<dbReference type="Gene3D" id="3.20.20.70">
    <property type="entry name" value="Aldolase class I"/>
    <property type="match status" value="1"/>
</dbReference>
<evidence type="ECO:0000259" key="4">
    <source>
        <dbReference type="Pfam" id="PF00724"/>
    </source>
</evidence>
<dbReference type="Pfam" id="PF00724">
    <property type="entry name" value="Oxidored_FMN"/>
    <property type="match status" value="1"/>
</dbReference>
<evidence type="ECO:0000256" key="1">
    <source>
        <dbReference type="ARBA" id="ARBA00001917"/>
    </source>
</evidence>
<keyword evidence="3" id="KW-0560">Oxidoreductase</keyword>
<dbReference type="InterPro" id="IPR001155">
    <property type="entry name" value="OxRdtase_FMN_N"/>
</dbReference>
<dbReference type="KEGG" id="sqz:FQU76_13950"/>
<evidence type="ECO:0000313" key="6">
    <source>
        <dbReference type="Proteomes" id="UP000320580"/>
    </source>
</evidence>
<dbReference type="FunFam" id="3.20.20.70:FF:000059">
    <property type="entry name" value="N-ethylmaleimide reductase, FMN-linked"/>
    <property type="match status" value="1"/>
</dbReference>
<comment type="similarity">
    <text evidence="2">Belongs to the NADH:flavin oxidoreductase/NADH oxidase family.</text>
</comment>
<dbReference type="EMBL" id="CP042266">
    <property type="protein sequence ID" value="QDY77444.1"/>
    <property type="molecule type" value="Genomic_DNA"/>
</dbReference>
<evidence type="ECO:0000256" key="2">
    <source>
        <dbReference type="ARBA" id="ARBA00005979"/>
    </source>
</evidence>
<feature type="domain" description="NADH:flavin oxidoreductase/NADH oxidase N-terminal" evidence="4">
    <location>
        <begin position="4"/>
        <end position="332"/>
    </location>
</feature>
<dbReference type="SUPFAM" id="SSF51395">
    <property type="entry name" value="FMN-linked oxidoreductases"/>
    <property type="match status" value="1"/>
</dbReference>
<proteinExistence type="inferred from homology"/>
<dbReference type="PANTHER" id="PTHR22893">
    <property type="entry name" value="NADH OXIDOREDUCTASE-RELATED"/>
    <property type="match status" value="1"/>
</dbReference>
<dbReference type="GO" id="GO:0010181">
    <property type="term" value="F:FMN binding"/>
    <property type="evidence" value="ECO:0007669"/>
    <property type="project" value="InterPro"/>
</dbReference>
<dbReference type="OrthoDB" id="3169239at2"/>
<protein>
    <submittedName>
        <fullName evidence="5">Alkene reductase</fullName>
    </submittedName>
</protein>
<dbReference type="CDD" id="cd02933">
    <property type="entry name" value="OYE_like_FMN"/>
    <property type="match status" value="1"/>
</dbReference>
<reference evidence="5 6" key="1">
    <citation type="submission" date="2019-07" db="EMBL/GenBank/DDBJ databases">
        <authorList>
            <person name="Zhu P."/>
        </authorList>
    </citation>
    <scope>NUCLEOTIDE SEQUENCE [LARGE SCALE GENOMIC DNA]</scope>
    <source>
        <strain evidence="5 6">SSL-25</strain>
    </source>
</reference>
<accession>A0A5B8JAH9</accession>
<dbReference type="Proteomes" id="UP000320580">
    <property type="component" value="Chromosome"/>
</dbReference>
<dbReference type="PANTHER" id="PTHR22893:SF91">
    <property type="entry name" value="NADPH DEHYDROGENASE 2-RELATED"/>
    <property type="match status" value="1"/>
</dbReference>
<name>A0A5B8JAH9_9ACTN</name>